<gene>
    <name evidence="11" type="primary">holA</name>
    <name evidence="12" type="ORF">AAC431_01420</name>
    <name evidence="11" type="ORF">F6H94_04395</name>
</gene>
<dbReference type="InterPro" id="IPR048466">
    <property type="entry name" value="DNA_pol3_delta-like_C"/>
</dbReference>
<dbReference type="GO" id="GO:0006261">
    <property type="term" value="P:DNA-templated DNA replication"/>
    <property type="evidence" value="ECO:0007669"/>
    <property type="project" value="TreeGrafter"/>
</dbReference>
<dbReference type="InterPro" id="IPR008921">
    <property type="entry name" value="DNA_pol3_clamp-load_cplx_C"/>
</dbReference>
<dbReference type="GO" id="GO:0009360">
    <property type="term" value="C:DNA polymerase III complex"/>
    <property type="evidence" value="ECO:0007669"/>
    <property type="project" value="InterPro"/>
</dbReference>
<dbReference type="AlphaFoldDB" id="A0A5N1ICP5"/>
<evidence type="ECO:0000313" key="14">
    <source>
        <dbReference type="Proteomes" id="UP001385848"/>
    </source>
</evidence>
<dbReference type="KEGG" id="lje:BUE77_05680"/>
<dbReference type="EMBL" id="JBBVUL010000002">
    <property type="protein sequence ID" value="MEL0564586.1"/>
    <property type="molecule type" value="Genomic_DNA"/>
</dbReference>
<comment type="caution">
    <text evidence="11">The sequence shown here is derived from an EMBL/GenBank/DDBJ whole genome shotgun (WGS) entry which is preliminary data.</text>
</comment>
<feature type="domain" description="DNA polymerase III delta subunit-like C-terminal" evidence="10">
    <location>
        <begin position="211"/>
        <end position="327"/>
    </location>
</feature>
<dbReference type="Proteomes" id="UP000327236">
    <property type="component" value="Unassembled WGS sequence"/>
</dbReference>
<dbReference type="RefSeq" id="WP_006584552.1">
    <property type="nucleotide sequence ID" value="NZ_CATOUV010000001.1"/>
</dbReference>
<reference evidence="11 13" key="1">
    <citation type="submission" date="2019-09" db="EMBL/GenBank/DDBJ databases">
        <title>Draft genome sequence assemblies of isolates from the urinary tract.</title>
        <authorList>
            <person name="Mores C.R."/>
            <person name="Putonti C."/>
            <person name="Wolfe A.J."/>
        </authorList>
    </citation>
    <scope>NUCLEOTIDE SEQUENCE [LARGE SCALE GENOMIC DNA]</scope>
    <source>
        <strain evidence="11 13">UMB246</strain>
    </source>
</reference>
<sequence>MLISLFKNSNVQNKNLLIYGEDAFLNDYLIRDYLNNSEFKGLDLQRIDCENDGLDELLASLTEASLFSQQKIIWVKNPIFLTGKSPKKLQANIAKLEKVFANLTLSDDIVIMQANYANLDKRKKITKLSLSAFNSVEVQFKPYEVSGVIKAIIKDEGYSIAQNTLHLLLERSDQVMDTALSNYLKLKLIADDNKKITLESVQNNVDLSLAQNIFEILSSAFKKNYQESLERLEDQLREGQNPVRILSVFENQLEVILSAKILLARKRSEMDIGKELGIHPYRVKLAKQTQVSVSKLKRLLLEAIKLDQGYKNGTYQGDEFIKMFLLAI</sequence>
<evidence type="ECO:0000256" key="7">
    <source>
        <dbReference type="ARBA" id="ARBA00034754"/>
    </source>
</evidence>
<evidence type="ECO:0000256" key="2">
    <source>
        <dbReference type="ARBA" id="ARBA00017703"/>
    </source>
</evidence>
<evidence type="ECO:0000313" key="13">
    <source>
        <dbReference type="Proteomes" id="UP000327236"/>
    </source>
</evidence>
<name>A0A5N1ICP5_LACJE</name>
<evidence type="ECO:0000256" key="4">
    <source>
        <dbReference type="ARBA" id="ARBA00022695"/>
    </source>
</evidence>
<keyword evidence="6" id="KW-0239">DNA-directed DNA polymerase</keyword>
<evidence type="ECO:0000256" key="5">
    <source>
        <dbReference type="ARBA" id="ARBA00022705"/>
    </source>
</evidence>
<evidence type="ECO:0000256" key="1">
    <source>
        <dbReference type="ARBA" id="ARBA00012417"/>
    </source>
</evidence>
<feature type="domain" description="DNA polymerase III delta N-terminal" evidence="9">
    <location>
        <begin position="17"/>
        <end position="129"/>
    </location>
</feature>
<protein>
    <recommendedName>
        <fullName evidence="2">DNA polymerase III subunit delta</fullName>
        <ecNumber evidence="1">2.7.7.7</ecNumber>
    </recommendedName>
</protein>
<evidence type="ECO:0000256" key="6">
    <source>
        <dbReference type="ARBA" id="ARBA00022932"/>
    </source>
</evidence>
<reference evidence="12 14" key="2">
    <citation type="submission" date="2024-04" db="EMBL/GenBank/DDBJ databases">
        <title>Three lactobacilli isolated from voided urine samples from females with type 2 diabetes.</title>
        <authorList>
            <person name="Kula A."/>
            <person name="Stegman N."/>
            <person name="Putonti C."/>
        </authorList>
    </citation>
    <scope>NUCLEOTIDE SEQUENCE [LARGE SCALE GENOMIC DNA]</scope>
    <source>
        <strain evidence="12 14">1855</strain>
    </source>
</reference>
<dbReference type="GO" id="GO:0003887">
    <property type="term" value="F:DNA-directed DNA polymerase activity"/>
    <property type="evidence" value="ECO:0007669"/>
    <property type="project" value="UniProtKB-KW"/>
</dbReference>
<dbReference type="SUPFAM" id="SSF48019">
    <property type="entry name" value="post-AAA+ oligomerization domain-like"/>
    <property type="match status" value="1"/>
</dbReference>
<dbReference type="Gene3D" id="1.20.272.10">
    <property type="match status" value="1"/>
</dbReference>
<keyword evidence="3 11" id="KW-0808">Transferase</keyword>
<accession>A0A5N1ICP5</accession>
<comment type="catalytic activity">
    <reaction evidence="8">
        <text>DNA(n) + a 2'-deoxyribonucleoside 5'-triphosphate = DNA(n+1) + diphosphate</text>
        <dbReference type="Rhea" id="RHEA:22508"/>
        <dbReference type="Rhea" id="RHEA-COMP:17339"/>
        <dbReference type="Rhea" id="RHEA-COMP:17340"/>
        <dbReference type="ChEBI" id="CHEBI:33019"/>
        <dbReference type="ChEBI" id="CHEBI:61560"/>
        <dbReference type="ChEBI" id="CHEBI:173112"/>
        <dbReference type="EC" id="2.7.7.7"/>
    </reaction>
</comment>
<keyword evidence="4 11" id="KW-0548">Nucleotidyltransferase</keyword>
<dbReference type="InterPro" id="IPR027417">
    <property type="entry name" value="P-loop_NTPase"/>
</dbReference>
<evidence type="ECO:0000256" key="8">
    <source>
        <dbReference type="ARBA" id="ARBA00049244"/>
    </source>
</evidence>
<dbReference type="Pfam" id="PF06144">
    <property type="entry name" value="DNA_pol3_delta"/>
    <property type="match status" value="1"/>
</dbReference>
<evidence type="ECO:0000259" key="10">
    <source>
        <dbReference type="Pfam" id="PF21694"/>
    </source>
</evidence>
<dbReference type="GeneID" id="31743204"/>
<evidence type="ECO:0000313" key="12">
    <source>
        <dbReference type="EMBL" id="MEL0564586.1"/>
    </source>
</evidence>
<evidence type="ECO:0000256" key="3">
    <source>
        <dbReference type="ARBA" id="ARBA00022679"/>
    </source>
</evidence>
<dbReference type="PANTHER" id="PTHR34388:SF1">
    <property type="entry name" value="DNA POLYMERASE III SUBUNIT DELTA"/>
    <property type="match status" value="1"/>
</dbReference>
<dbReference type="Pfam" id="PF21694">
    <property type="entry name" value="DNA_pol3_delta_C"/>
    <property type="match status" value="1"/>
</dbReference>
<dbReference type="InterPro" id="IPR010372">
    <property type="entry name" value="DNA_pol3_delta_N"/>
</dbReference>
<comment type="similarity">
    <text evidence="7">Belongs to the DNA polymerase HolA subunit family.</text>
</comment>
<evidence type="ECO:0000313" key="11">
    <source>
        <dbReference type="EMBL" id="KAA9322856.1"/>
    </source>
</evidence>
<proteinExistence type="inferred from homology"/>
<dbReference type="SUPFAM" id="SSF52540">
    <property type="entry name" value="P-loop containing nucleoside triphosphate hydrolases"/>
    <property type="match status" value="1"/>
</dbReference>
<dbReference type="Gene3D" id="3.40.50.300">
    <property type="entry name" value="P-loop containing nucleotide triphosphate hydrolases"/>
    <property type="match status" value="1"/>
</dbReference>
<dbReference type="GO" id="GO:0003677">
    <property type="term" value="F:DNA binding"/>
    <property type="evidence" value="ECO:0007669"/>
    <property type="project" value="InterPro"/>
</dbReference>
<keyword evidence="5" id="KW-0235">DNA replication</keyword>
<evidence type="ECO:0000259" key="9">
    <source>
        <dbReference type="Pfam" id="PF06144"/>
    </source>
</evidence>
<organism evidence="11 13">
    <name type="scientific">Lactobacillus jensenii</name>
    <dbReference type="NCBI Taxonomy" id="109790"/>
    <lineage>
        <taxon>Bacteria</taxon>
        <taxon>Bacillati</taxon>
        <taxon>Bacillota</taxon>
        <taxon>Bacilli</taxon>
        <taxon>Lactobacillales</taxon>
        <taxon>Lactobacillaceae</taxon>
        <taxon>Lactobacillus</taxon>
    </lineage>
</organism>
<dbReference type="OrthoDB" id="9775929at2"/>
<dbReference type="EMBL" id="VYWW01000015">
    <property type="protein sequence ID" value="KAA9322856.1"/>
    <property type="molecule type" value="Genomic_DNA"/>
</dbReference>
<dbReference type="NCBIfam" id="TIGR01128">
    <property type="entry name" value="holA"/>
    <property type="match status" value="1"/>
</dbReference>
<dbReference type="Proteomes" id="UP001385848">
    <property type="component" value="Unassembled WGS sequence"/>
</dbReference>
<dbReference type="PANTHER" id="PTHR34388">
    <property type="entry name" value="DNA POLYMERASE III SUBUNIT DELTA"/>
    <property type="match status" value="1"/>
</dbReference>
<dbReference type="InterPro" id="IPR005790">
    <property type="entry name" value="DNA_polIII_delta"/>
</dbReference>
<keyword evidence="14" id="KW-1185">Reference proteome</keyword>
<dbReference type="EC" id="2.7.7.7" evidence="1"/>